<reference evidence="3 4" key="1">
    <citation type="submission" date="2016-10" db="EMBL/GenBank/DDBJ databases">
        <authorList>
            <person name="de Groot N.N."/>
        </authorList>
    </citation>
    <scope>NUCLEOTIDE SEQUENCE [LARGE SCALE GENOMIC DNA]</scope>
    <source>
        <strain evidence="3 4">CGMCC 1.10239</strain>
    </source>
</reference>
<dbReference type="OrthoDB" id="26424at2"/>
<keyword evidence="1" id="KW-0862">Zinc</keyword>
<organism evidence="3 4">
    <name type="scientific">Paenibacillus jilunlii</name>
    <dbReference type="NCBI Taxonomy" id="682956"/>
    <lineage>
        <taxon>Bacteria</taxon>
        <taxon>Bacillati</taxon>
        <taxon>Bacillota</taxon>
        <taxon>Bacilli</taxon>
        <taxon>Bacillales</taxon>
        <taxon>Paenibacillaceae</taxon>
        <taxon>Paenibacillus</taxon>
    </lineage>
</organism>
<evidence type="ECO:0000259" key="2">
    <source>
        <dbReference type="PROSITE" id="PS50966"/>
    </source>
</evidence>
<dbReference type="EMBL" id="FNGM01000002">
    <property type="protein sequence ID" value="SDL32085.1"/>
    <property type="molecule type" value="Genomic_DNA"/>
</dbReference>
<evidence type="ECO:0000313" key="4">
    <source>
        <dbReference type="Proteomes" id="UP000182783"/>
    </source>
</evidence>
<keyword evidence="1" id="KW-0479">Metal-binding</keyword>
<proteinExistence type="predicted"/>
<sequence>MTLMDELIFVYLNHSSEHSYVLDLEAMEIRMDGSEFETGEPEIDWEDEQSEERYIYIPTSDSDTAYQVMQNFAYQTKSDREGMLVNALNGHKPFRSFKDVLYELDLWDEWKCIYKSRLNRSERYMNLADLSRCISSVIMKRGEDYLLSGHVESVHELKPGLYRARVAGTELYEVLVQLGEQDRVLSSSCSCPYDVDAICKHQAAVLMYLRDHLQDDAGPPGFESAPAASLQQMLEMKDKSELVSLLLSLALASEQTEQRIRIYLSDAQNSDGIEDYRDLIRSYIDLYADRHGFVGWGKVDKALQGAELVAAKAVQVFEENNPLQAVRINLCILEEMLELLQASDDSNGTVGGMIEDSLDRIFEVAELGEQLPPETAETLFHLVLDMTQHPEIDGWPDWQLDLLRCANELAVSEELQALWDEQAKLLGQSSDSGSRSSQYFASGVAEIRLEQLKKQDSGEELQDYLYNNLQYSSFREQAIRLALDAARYDEAIRLAEEGEAQDSADRLPGLVSKWRQLRYEAYKLSGDTLAQRDLGMELLCDGDLSYYPAVKSAYPAAEWPPIYNAILDRLEQHWSWNNVYTKLLIQEKEFDRLLKYVQKYPREIEEYYPHLLAGHLQEVVAIFQSYIKQSAAGSSTRNHYRQVCGTIRKLRKAAGSATAEQAAHSLLAAYPNRPAFRDELTKLLESF</sequence>
<dbReference type="AlphaFoldDB" id="A0A1G9J450"/>
<evidence type="ECO:0000313" key="3">
    <source>
        <dbReference type="EMBL" id="SDL32085.1"/>
    </source>
</evidence>
<protein>
    <submittedName>
        <fullName evidence="3">Uncharacterized protein family (UPF0158)</fullName>
    </submittedName>
</protein>
<name>A0A1G9J450_9BACL</name>
<dbReference type="PROSITE" id="PS50966">
    <property type="entry name" value="ZF_SWIM"/>
    <property type="match status" value="1"/>
</dbReference>
<gene>
    <name evidence="3" type="ORF">SAMN05216191_102313</name>
</gene>
<accession>A0A1G9J450</accession>
<feature type="domain" description="SWIM-type" evidence="2">
    <location>
        <begin position="174"/>
        <end position="210"/>
    </location>
</feature>
<dbReference type="InterPro" id="IPR007527">
    <property type="entry name" value="Znf_SWIM"/>
</dbReference>
<dbReference type="Proteomes" id="UP000182783">
    <property type="component" value="Unassembled WGS sequence"/>
</dbReference>
<evidence type="ECO:0000256" key="1">
    <source>
        <dbReference type="PROSITE-ProRule" id="PRU00325"/>
    </source>
</evidence>
<dbReference type="RefSeq" id="WP_082722546.1">
    <property type="nucleotide sequence ID" value="NZ_CP048429.1"/>
</dbReference>
<dbReference type="Pfam" id="PF04434">
    <property type="entry name" value="SWIM"/>
    <property type="match status" value="1"/>
</dbReference>
<keyword evidence="1" id="KW-0863">Zinc-finger</keyword>
<dbReference type="GO" id="GO:0008270">
    <property type="term" value="F:zinc ion binding"/>
    <property type="evidence" value="ECO:0007669"/>
    <property type="project" value="UniProtKB-KW"/>
</dbReference>